<dbReference type="EMBL" id="CP000595">
    <property type="protein sequence ID" value="ABO99838.1"/>
    <property type="molecule type" value="Genomic_DNA"/>
</dbReference>
<protein>
    <submittedName>
        <fullName evidence="2">Uncharacterized protein</fullName>
    </submittedName>
</protein>
<dbReference type="KEGG" id="olu:OSTLU_18241"/>
<feature type="region of interest" description="Disordered" evidence="1">
    <location>
        <begin position="1"/>
        <end position="119"/>
    </location>
</feature>
<feature type="region of interest" description="Disordered" evidence="1">
    <location>
        <begin position="211"/>
        <end position="237"/>
    </location>
</feature>
<feature type="compositionally biased region" description="Polar residues" evidence="1">
    <location>
        <begin position="212"/>
        <end position="223"/>
    </location>
</feature>
<proteinExistence type="predicted"/>
<organism evidence="2 3">
    <name type="scientific">Ostreococcus lucimarinus (strain CCE9901)</name>
    <dbReference type="NCBI Taxonomy" id="436017"/>
    <lineage>
        <taxon>Eukaryota</taxon>
        <taxon>Viridiplantae</taxon>
        <taxon>Chlorophyta</taxon>
        <taxon>Mamiellophyceae</taxon>
        <taxon>Mamiellales</taxon>
        <taxon>Bathycoccaceae</taxon>
        <taxon>Ostreococcus</taxon>
    </lineage>
</organism>
<evidence type="ECO:0000313" key="3">
    <source>
        <dbReference type="Proteomes" id="UP000001568"/>
    </source>
</evidence>
<dbReference type="HOGENOM" id="CLU_1172336_0_0_1"/>
<name>A4S807_OSTLU</name>
<accession>A4S807</accession>
<reference evidence="2 3" key="1">
    <citation type="journal article" date="2007" name="Proc. Natl. Acad. Sci. U.S.A.">
        <title>The tiny eukaryote Ostreococcus provides genomic insights into the paradox of plankton speciation.</title>
        <authorList>
            <person name="Palenik B."/>
            <person name="Grimwood J."/>
            <person name="Aerts A."/>
            <person name="Rouze P."/>
            <person name="Salamov A."/>
            <person name="Putnam N."/>
            <person name="Dupont C."/>
            <person name="Jorgensen R."/>
            <person name="Derelle E."/>
            <person name="Rombauts S."/>
            <person name="Zhou K."/>
            <person name="Otillar R."/>
            <person name="Merchant S.S."/>
            <person name="Podell S."/>
            <person name="Gaasterland T."/>
            <person name="Napoli C."/>
            <person name="Gendler K."/>
            <person name="Manuell A."/>
            <person name="Tai V."/>
            <person name="Vallon O."/>
            <person name="Piganeau G."/>
            <person name="Jancek S."/>
            <person name="Heijde M."/>
            <person name="Jabbari K."/>
            <person name="Bowler C."/>
            <person name="Lohr M."/>
            <person name="Robbens S."/>
            <person name="Werner G."/>
            <person name="Dubchak I."/>
            <person name="Pazour G.J."/>
            <person name="Ren Q."/>
            <person name="Paulsen I."/>
            <person name="Delwiche C."/>
            <person name="Schmutz J."/>
            <person name="Rokhsar D."/>
            <person name="Van de Peer Y."/>
            <person name="Moreau H."/>
            <person name="Grigoriev I.V."/>
        </authorList>
    </citation>
    <scope>NUCLEOTIDE SEQUENCE [LARGE SCALE GENOMIC DNA]</scope>
    <source>
        <strain evidence="2 3">CCE9901</strain>
    </source>
</reference>
<sequence>MSTQHGTRARALARDRRRKAVEGANALDVKTTGTPRVAARLHTDEPTDVATASDAEKNRVSSASAAKASSRSKRAKGELTESPTSPKREGESADAEDARAFEDEDNEMDEVSSGGDEGHIESMLATAGSSRGDAMDPDVDFSAVLHEVPIEIRRRLAPNESGFTESVTHSEESTFCRGCRRTLSVVLHFGVNNKTCRQCLIRQRLKRKRCATRNSEQFGNGRTTEARKDKAMNPTGP</sequence>
<gene>
    <name evidence="2" type="ORF">OSTLU_18241</name>
</gene>
<dbReference type="RefSeq" id="XP_001421545.1">
    <property type="nucleotide sequence ID" value="XM_001421508.1"/>
</dbReference>
<dbReference type="Gramene" id="ABO99838">
    <property type="protein sequence ID" value="ABO99838"/>
    <property type="gene ID" value="OSTLU_18241"/>
</dbReference>
<dbReference type="GeneID" id="5005815"/>
<evidence type="ECO:0000256" key="1">
    <source>
        <dbReference type="SAM" id="MobiDB-lite"/>
    </source>
</evidence>
<dbReference type="AlphaFoldDB" id="A4S807"/>
<keyword evidence="3" id="KW-1185">Reference proteome</keyword>
<evidence type="ECO:0000313" key="2">
    <source>
        <dbReference type="EMBL" id="ABO99838.1"/>
    </source>
</evidence>
<feature type="compositionally biased region" description="Basic and acidic residues" evidence="1">
    <location>
        <begin position="86"/>
        <end position="101"/>
    </location>
</feature>
<dbReference type="Proteomes" id="UP000001568">
    <property type="component" value="Chromosome 15"/>
</dbReference>